<comment type="caution">
    <text evidence="4">The sequence shown here is derived from an EMBL/GenBank/DDBJ whole genome shotgun (WGS) entry which is preliminary data.</text>
</comment>
<dbReference type="InterPro" id="IPR013087">
    <property type="entry name" value="Znf_C2H2_type"/>
</dbReference>
<dbReference type="PROSITE" id="PS00028">
    <property type="entry name" value="ZINC_FINGER_C2H2_1"/>
    <property type="match status" value="1"/>
</dbReference>
<accession>A0A9N9VBJ8</accession>
<proteinExistence type="predicted"/>
<organism evidence="4 5">
    <name type="scientific">Clonostachys rhizophaga</name>
    <dbReference type="NCBI Taxonomy" id="160324"/>
    <lineage>
        <taxon>Eukaryota</taxon>
        <taxon>Fungi</taxon>
        <taxon>Dikarya</taxon>
        <taxon>Ascomycota</taxon>
        <taxon>Pezizomycotina</taxon>
        <taxon>Sordariomycetes</taxon>
        <taxon>Hypocreomycetidae</taxon>
        <taxon>Hypocreales</taxon>
        <taxon>Bionectriaceae</taxon>
        <taxon>Clonostachys</taxon>
    </lineage>
</organism>
<evidence type="ECO:0000256" key="1">
    <source>
        <dbReference type="PROSITE-ProRule" id="PRU00042"/>
    </source>
</evidence>
<dbReference type="AlphaFoldDB" id="A0A9N9VBJ8"/>
<dbReference type="GO" id="GO:0008270">
    <property type="term" value="F:zinc ion binding"/>
    <property type="evidence" value="ECO:0007669"/>
    <property type="project" value="UniProtKB-KW"/>
</dbReference>
<keyword evidence="1" id="KW-0863">Zinc-finger</keyword>
<reference evidence="4" key="1">
    <citation type="submission" date="2021-10" db="EMBL/GenBank/DDBJ databases">
        <authorList>
            <person name="Piombo E."/>
        </authorList>
    </citation>
    <scope>NUCLEOTIDE SEQUENCE</scope>
</reference>
<name>A0A9N9VBJ8_9HYPO</name>
<dbReference type="OrthoDB" id="5151307at2759"/>
<protein>
    <recommendedName>
        <fullName evidence="3">C2H2-type domain-containing protein</fullName>
    </recommendedName>
</protein>
<dbReference type="PROSITE" id="PS50157">
    <property type="entry name" value="ZINC_FINGER_C2H2_2"/>
    <property type="match status" value="1"/>
</dbReference>
<sequence>MARYTCLYCSASFLSNDLLARHLEEYRLSGRTPDVLLRDAHGRNHSREASSFGSTPGYVNLPFLSYVRAYVPCEEVCVICFKVFRWTSEYIRHAREHPNPSQTKRQYTEKICSELRGQSNRELEKALKKSMGGHMEPILGKRTWGAASLETDSAKDCREPNNDANGWYTNAPPDLEYSTTV</sequence>
<keyword evidence="1" id="KW-0479">Metal-binding</keyword>
<keyword evidence="5" id="KW-1185">Reference proteome</keyword>
<dbReference type="Proteomes" id="UP000696573">
    <property type="component" value="Unassembled WGS sequence"/>
</dbReference>
<evidence type="ECO:0000313" key="5">
    <source>
        <dbReference type="Proteomes" id="UP000696573"/>
    </source>
</evidence>
<evidence type="ECO:0000256" key="2">
    <source>
        <dbReference type="SAM" id="MobiDB-lite"/>
    </source>
</evidence>
<keyword evidence="1" id="KW-0862">Zinc</keyword>
<evidence type="ECO:0000313" key="4">
    <source>
        <dbReference type="EMBL" id="CAH0019558.1"/>
    </source>
</evidence>
<evidence type="ECO:0000259" key="3">
    <source>
        <dbReference type="PROSITE" id="PS50157"/>
    </source>
</evidence>
<gene>
    <name evidence="4" type="ORF">CRHIZ90672A_00019076</name>
</gene>
<feature type="domain" description="C2H2-type" evidence="3">
    <location>
        <begin position="4"/>
        <end position="33"/>
    </location>
</feature>
<dbReference type="EMBL" id="CABFNQ020000568">
    <property type="protein sequence ID" value="CAH0019558.1"/>
    <property type="molecule type" value="Genomic_DNA"/>
</dbReference>
<feature type="region of interest" description="Disordered" evidence="2">
    <location>
        <begin position="153"/>
        <end position="181"/>
    </location>
</feature>